<dbReference type="Gene3D" id="3.40.50.300">
    <property type="entry name" value="P-loop containing nucleotide triphosphate hydrolases"/>
    <property type="match status" value="1"/>
</dbReference>
<evidence type="ECO:0000256" key="2">
    <source>
        <dbReference type="ARBA" id="ARBA00022741"/>
    </source>
</evidence>
<dbReference type="PANTHER" id="PTHR45772">
    <property type="entry name" value="CONSERVED COMPONENT OF ABC TRANSPORTER FOR NATURAL AMINO ACIDS-RELATED"/>
    <property type="match status" value="1"/>
</dbReference>
<dbReference type="GO" id="GO:0005524">
    <property type="term" value="F:ATP binding"/>
    <property type="evidence" value="ECO:0007669"/>
    <property type="project" value="UniProtKB-KW"/>
</dbReference>
<dbReference type="Proteomes" id="UP000051789">
    <property type="component" value="Unassembled WGS sequence"/>
</dbReference>
<reference evidence="5 6" key="1">
    <citation type="journal article" date="2015" name="Genome Announc.">
        <title>Expanding the biotechnology potential of lactobacilli through comparative genomics of 213 strains and associated genera.</title>
        <authorList>
            <person name="Sun Z."/>
            <person name="Harris H.M."/>
            <person name="McCann A."/>
            <person name="Guo C."/>
            <person name="Argimon S."/>
            <person name="Zhang W."/>
            <person name="Yang X."/>
            <person name="Jeffery I.B."/>
            <person name="Cooney J.C."/>
            <person name="Kagawa T.F."/>
            <person name="Liu W."/>
            <person name="Song Y."/>
            <person name="Salvetti E."/>
            <person name="Wrobel A."/>
            <person name="Rasinkangas P."/>
            <person name="Parkhill J."/>
            <person name="Rea M.C."/>
            <person name="O'Sullivan O."/>
            <person name="Ritari J."/>
            <person name="Douillard F.P."/>
            <person name="Paul Ross R."/>
            <person name="Yang R."/>
            <person name="Briner A.E."/>
            <person name="Felis G.E."/>
            <person name="de Vos W.M."/>
            <person name="Barrangou R."/>
            <person name="Klaenhammer T.R."/>
            <person name="Caufield P.W."/>
            <person name="Cui Y."/>
            <person name="Zhang H."/>
            <person name="O'Toole P.W."/>
        </authorList>
    </citation>
    <scope>NUCLEOTIDE SEQUENCE [LARGE SCALE GENOMIC DNA]</scope>
    <source>
        <strain evidence="5 6">DSM 22698</strain>
    </source>
</reference>
<dbReference type="GO" id="GO:0015188">
    <property type="term" value="F:L-isoleucine transmembrane transporter activity"/>
    <property type="evidence" value="ECO:0007669"/>
    <property type="project" value="TreeGrafter"/>
</dbReference>
<dbReference type="GO" id="GO:0005886">
    <property type="term" value="C:plasma membrane"/>
    <property type="evidence" value="ECO:0007669"/>
    <property type="project" value="TreeGrafter"/>
</dbReference>
<dbReference type="STRING" id="1423810.FD19_GL001407"/>
<evidence type="ECO:0000256" key="1">
    <source>
        <dbReference type="ARBA" id="ARBA00022448"/>
    </source>
</evidence>
<dbReference type="InterPro" id="IPR051120">
    <property type="entry name" value="ABC_AA/LPS_Transport"/>
</dbReference>
<gene>
    <name evidence="5" type="ORF">FD19_GL001407</name>
</gene>
<dbReference type="GO" id="GO:1903806">
    <property type="term" value="P:L-isoleucine import across plasma membrane"/>
    <property type="evidence" value="ECO:0007669"/>
    <property type="project" value="TreeGrafter"/>
</dbReference>
<dbReference type="GO" id="GO:1903805">
    <property type="term" value="P:L-valine import across plasma membrane"/>
    <property type="evidence" value="ECO:0007669"/>
    <property type="project" value="TreeGrafter"/>
</dbReference>
<evidence type="ECO:0000259" key="4">
    <source>
        <dbReference type="PROSITE" id="PS50893"/>
    </source>
</evidence>
<sequence>MSTILELQHVSEVFGGLTAVDNVSFDVERGALVALIGPNGAGKTTLFNAITSVVPPTSGQVLLHTQEGTVELNKLPAYKVAKLGLSRTFQNIRLFADMSVRDNVAVGMTTSYRESFVATMLRLPSFYKQEAEVRARADALLADFDLTPFADTGAGNLPYGEQRRVEIVRALATKPQIIFLDEPAAGMNPEETADLMRLIRKLQSDYGVTVVLIEHDMSLVMNLAQRIFVLDHGKLIAAGTPDEIKANEAVVTAYLGGGVHA</sequence>
<keyword evidence="2" id="KW-0547">Nucleotide-binding</keyword>
<dbReference type="SMART" id="SM00382">
    <property type="entry name" value="AAA"/>
    <property type="match status" value="1"/>
</dbReference>
<evidence type="ECO:0000313" key="5">
    <source>
        <dbReference type="EMBL" id="KRM87249.1"/>
    </source>
</evidence>
<proteinExistence type="predicted"/>
<name>A0A0R2C654_9LACO</name>
<keyword evidence="6" id="KW-1185">Reference proteome</keyword>
<dbReference type="GO" id="GO:0042941">
    <property type="term" value="P:D-alanine transmembrane transport"/>
    <property type="evidence" value="ECO:0007669"/>
    <property type="project" value="TreeGrafter"/>
</dbReference>
<dbReference type="GO" id="GO:0005304">
    <property type="term" value="F:L-valine transmembrane transporter activity"/>
    <property type="evidence" value="ECO:0007669"/>
    <property type="project" value="TreeGrafter"/>
</dbReference>
<dbReference type="PANTHER" id="PTHR45772:SF7">
    <property type="entry name" value="AMINO ACID ABC TRANSPORTER ATP-BINDING PROTEIN"/>
    <property type="match status" value="1"/>
</dbReference>
<protein>
    <submittedName>
        <fullName evidence="5">ABC-type branched-chain amino acid transport system, ATPase component</fullName>
    </submittedName>
</protein>
<keyword evidence="3" id="KW-0067">ATP-binding</keyword>
<dbReference type="GO" id="GO:0016887">
    <property type="term" value="F:ATP hydrolysis activity"/>
    <property type="evidence" value="ECO:0007669"/>
    <property type="project" value="InterPro"/>
</dbReference>
<dbReference type="InterPro" id="IPR003593">
    <property type="entry name" value="AAA+_ATPase"/>
</dbReference>
<dbReference type="PATRIC" id="fig|1423810.4.peg.1446"/>
<dbReference type="Pfam" id="PF12399">
    <property type="entry name" value="BCA_ABC_TP_C"/>
    <property type="match status" value="1"/>
</dbReference>
<dbReference type="InterPro" id="IPR027417">
    <property type="entry name" value="P-loop_NTPase"/>
</dbReference>
<dbReference type="PROSITE" id="PS50893">
    <property type="entry name" value="ABC_TRANSPORTER_2"/>
    <property type="match status" value="1"/>
</dbReference>
<dbReference type="AlphaFoldDB" id="A0A0R2C654"/>
<dbReference type="GO" id="GO:0015808">
    <property type="term" value="P:L-alanine transport"/>
    <property type="evidence" value="ECO:0007669"/>
    <property type="project" value="TreeGrafter"/>
</dbReference>
<dbReference type="SUPFAM" id="SSF52540">
    <property type="entry name" value="P-loop containing nucleoside triphosphate hydrolases"/>
    <property type="match status" value="1"/>
</dbReference>
<accession>A0A0R2C654</accession>
<dbReference type="RefSeq" id="WP_056969389.1">
    <property type="nucleotide sequence ID" value="NZ_AYZK01000003.1"/>
</dbReference>
<dbReference type="CDD" id="cd03219">
    <property type="entry name" value="ABC_Mj1267_LivG_branched"/>
    <property type="match status" value="1"/>
</dbReference>
<dbReference type="FunFam" id="3.40.50.300:FF:000421">
    <property type="entry name" value="Branched-chain amino acid ABC transporter ATP-binding protein"/>
    <property type="match status" value="1"/>
</dbReference>
<dbReference type="InterPro" id="IPR032823">
    <property type="entry name" value="BCA_ABC_TP_C"/>
</dbReference>
<comment type="caution">
    <text evidence="5">The sequence shown here is derived from an EMBL/GenBank/DDBJ whole genome shotgun (WGS) entry which is preliminary data.</text>
</comment>
<organism evidence="5 6">
    <name type="scientific">Lacticaseibacillus thailandensis DSM 22698 = JCM 13996</name>
    <dbReference type="NCBI Taxonomy" id="1423810"/>
    <lineage>
        <taxon>Bacteria</taxon>
        <taxon>Bacillati</taxon>
        <taxon>Bacillota</taxon>
        <taxon>Bacilli</taxon>
        <taxon>Lactobacillales</taxon>
        <taxon>Lactobacillaceae</taxon>
        <taxon>Lacticaseibacillus</taxon>
    </lineage>
</organism>
<dbReference type="GO" id="GO:0015192">
    <property type="term" value="F:L-phenylalanine transmembrane transporter activity"/>
    <property type="evidence" value="ECO:0007669"/>
    <property type="project" value="TreeGrafter"/>
</dbReference>
<dbReference type="Pfam" id="PF00005">
    <property type="entry name" value="ABC_tran"/>
    <property type="match status" value="1"/>
</dbReference>
<keyword evidence="1" id="KW-0813">Transport</keyword>
<feature type="domain" description="ABC transporter" evidence="4">
    <location>
        <begin position="5"/>
        <end position="257"/>
    </location>
</feature>
<evidence type="ECO:0000313" key="6">
    <source>
        <dbReference type="Proteomes" id="UP000051789"/>
    </source>
</evidence>
<dbReference type="EMBL" id="AYZK01000003">
    <property type="protein sequence ID" value="KRM87249.1"/>
    <property type="molecule type" value="Genomic_DNA"/>
</dbReference>
<dbReference type="InterPro" id="IPR003439">
    <property type="entry name" value="ABC_transporter-like_ATP-bd"/>
</dbReference>
<evidence type="ECO:0000256" key="3">
    <source>
        <dbReference type="ARBA" id="ARBA00022840"/>
    </source>
</evidence>